<dbReference type="SUPFAM" id="SSF51621">
    <property type="entry name" value="Phosphoenolpyruvate/pyruvate domain"/>
    <property type="match status" value="1"/>
</dbReference>
<keyword evidence="5" id="KW-0479">Metal-binding</keyword>
<evidence type="ECO:0000256" key="4">
    <source>
        <dbReference type="ARBA" id="ARBA00023239"/>
    </source>
</evidence>
<dbReference type="Proteomes" id="UP001388673">
    <property type="component" value="Unassembled WGS sequence"/>
</dbReference>
<dbReference type="InterPro" id="IPR015813">
    <property type="entry name" value="Pyrv/PenolPyrv_kinase-like_dom"/>
</dbReference>
<dbReference type="EMBL" id="JBCAWK010000003">
    <property type="protein sequence ID" value="KAK8864670.1"/>
    <property type="molecule type" value="Genomic_DNA"/>
</dbReference>
<dbReference type="Gene3D" id="3.20.20.60">
    <property type="entry name" value="Phosphoenolpyruvate-binding domains"/>
    <property type="match status" value="1"/>
</dbReference>
<dbReference type="EC" id="4.1.3.30" evidence="3"/>
<protein>
    <recommendedName>
        <fullName evidence="3">methylisocitrate lyase</fullName>
        <ecNumber evidence="3">4.1.3.30</ecNumber>
    </recommendedName>
</protein>
<dbReference type="PIRSF" id="PIRSF001362">
    <property type="entry name" value="Isocit_lyase"/>
    <property type="match status" value="1"/>
</dbReference>
<dbReference type="GO" id="GO:0046872">
    <property type="term" value="F:metal ion binding"/>
    <property type="evidence" value="ECO:0007669"/>
    <property type="project" value="UniProtKB-KW"/>
</dbReference>
<gene>
    <name evidence="7" type="ORF">IAR55_001921</name>
</gene>
<dbReference type="InterPro" id="IPR006254">
    <property type="entry name" value="Isocitrate_lyase"/>
</dbReference>
<sequence>MSEEEEWLSPEAIQAWWSSPSQSSIHRPYSSDTVASLRDAFPENHHSNAMALKLREILERSRDDGRVNIALGEGVDGVSLRLMREAGFETAYVSAGSDVSTNDDRLDGINTSSTVPQKIQALYRGQLLHSRASRLKSSLATDVNSDNDQSSSSSQSPAPSLIPLIAAIDDPDSGHGHGHSHTGIMKLVKLFVQSGVAGLHIDDSLGRSGSGSGSGSGGASGVEETTKEGDGKNVIVPVNEYLRRLTAAKLQLDVMGSEIVSIARTDAQVATHITSTVDARDRPFILGATRPLAHDFVHCEGRSDQSEWKRQARLKTLDEAFRSFLGVGVGVGIGIGTGTDSKEIFEKFVESTKKMNTSEAYWIAKSLVPSFYWNSESPRTIEGWYPYSGGVEAAISRAVIVAPEADVLWPCSHKYREADAERFAKKVREKRPGKWMAHNLVGDFSREDGITNEETSRIPAKLASLGYVWLLVPPASLTALGLGTKELNDHLKHVSRPTIAAHHADGTSSEWWWKVMGKLADDSADAIGERL</sequence>
<name>A0AAW0Z3J9_9TREE</name>
<evidence type="ECO:0000256" key="6">
    <source>
        <dbReference type="SAM" id="MobiDB-lite"/>
    </source>
</evidence>
<comment type="cofactor">
    <cofactor evidence="5">
        <name>Mg(2+)</name>
        <dbReference type="ChEBI" id="CHEBI:18420"/>
    </cofactor>
    <text evidence="5">Can also use Mn(2+) ion.</text>
</comment>
<evidence type="ECO:0000256" key="2">
    <source>
        <dbReference type="ARBA" id="ARBA00005704"/>
    </source>
</evidence>
<evidence type="ECO:0000256" key="3">
    <source>
        <dbReference type="ARBA" id="ARBA00012260"/>
    </source>
</evidence>
<feature type="binding site" evidence="5">
    <location>
        <position position="170"/>
    </location>
    <ligand>
        <name>Mg(2+)</name>
        <dbReference type="ChEBI" id="CHEBI:18420"/>
    </ligand>
</feature>
<evidence type="ECO:0000313" key="8">
    <source>
        <dbReference type="Proteomes" id="UP001388673"/>
    </source>
</evidence>
<comment type="catalytic activity">
    <reaction evidence="1">
        <text>(2S,3R)-3-hydroxybutane-1,2,3-tricarboxylate = pyruvate + succinate</text>
        <dbReference type="Rhea" id="RHEA:16809"/>
        <dbReference type="ChEBI" id="CHEBI:15361"/>
        <dbReference type="ChEBI" id="CHEBI:30031"/>
        <dbReference type="ChEBI" id="CHEBI:57429"/>
        <dbReference type="EC" id="4.1.3.30"/>
    </reaction>
</comment>
<feature type="region of interest" description="Disordered" evidence="6">
    <location>
        <begin position="203"/>
        <end position="230"/>
    </location>
</feature>
<proteinExistence type="inferred from homology"/>
<evidence type="ECO:0000256" key="1">
    <source>
        <dbReference type="ARBA" id="ARBA00001050"/>
    </source>
</evidence>
<dbReference type="GO" id="GO:0019752">
    <property type="term" value="P:carboxylic acid metabolic process"/>
    <property type="evidence" value="ECO:0007669"/>
    <property type="project" value="InterPro"/>
</dbReference>
<evidence type="ECO:0000256" key="5">
    <source>
        <dbReference type="PIRSR" id="PIRSR001362-3"/>
    </source>
</evidence>
<feature type="compositionally biased region" description="Gly residues" evidence="6">
    <location>
        <begin position="208"/>
        <end position="220"/>
    </location>
</feature>
<dbReference type="Pfam" id="PF00463">
    <property type="entry name" value="ICL"/>
    <property type="match status" value="1"/>
</dbReference>
<dbReference type="Gene3D" id="1.10.10.850">
    <property type="match status" value="1"/>
</dbReference>
<accession>A0AAW0Z3J9</accession>
<dbReference type="PANTHER" id="PTHR21631">
    <property type="entry name" value="ISOCITRATE LYASE/MALATE SYNTHASE"/>
    <property type="match status" value="1"/>
</dbReference>
<organism evidence="7 8">
    <name type="scientific">Kwoniella newhampshirensis</name>
    <dbReference type="NCBI Taxonomy" id="1651941"/>
    <lineage>
        <taxon>Eukaryota</taxon>
        <taxon>Fungi</taxon>
        <taxon>Dikarya</taxon>
        <taxon>Basidiomycota</taxon>
        <taxon>Agaricomycotina</taxon>
        <taxon>Tremellomycetes</taxon>
        <taxon>Tremellales</taxon>
        <taxon>Cryptococcaceae</taxon>
        <taxon>Kwoniella</taxon>
    </lineage>
</organism>
<dbReference type="GO" id="GO:0046421">
    <property type="term" value="F:methylisocitrate lyase activity"/>
    <property type="evidence" value="ECO:0007669"/>
    <property type="project" value="UniProtKB-EC"/>
</dbReference>
<keyword evidence="8" id="KW-1185">Reference proteome</keyword>
<keyword evidence="4 7" id="KW-0456">Lyase</keyword>
<dbReference type="KEGG" id="kne:92179180"/>
<dbReference type="GeneID" id="92179180"/>
<evidence type="ECO:0000313" key="7">
    <source>
        <dbReference type="EMBL" id="KAK8864670.1"/>
    </source>
</evidence>
<reference evidence="7 8" key="1">
    <citation type="journal article" date="2024" name="bioRxiv">
        <title>Comparative genomics of Cryptococcus and Kwoniella reveals pathogenesis evolution and contrasting karyotype dynamics via intercentromeric recombination or chromosome fusion.</title>
        <authorList>
            <person name="Coelho M.A."/>
            <person name="David-Palma M."/>
            <person name="Shea T."/>
            <person name="Bowers K."/>
            <person name="McGinley-Smith S."/>
            <person name="Mohammad A.W."/>
            <person name="Gnirke A."/>
            <person name="Yurkov A.M."/>
            <person name="Nowrousian M."/>
            <person name="Sun S."/>
            <person name="Cuomo C.A."/>
            <person name="Heitman J."/>
        </authorList>
    </citation>
    <scope>NUCLEOTIDE SEQUENCE [LARGE SCALE GENOMIC DNA]</scope>
    <source>
        <strain evidence="7 8">CBS 13917</strain>
    </source>
</reference>
<dbReference type="PANTHER" id="PTHR21631:SF3">
    <property type="entry name" value="BIFUNCTIONAL GLYOXYLATE CYCLE PROTEIN"/>
    <property type="match status" value="1"/>
</dbReference>
<dbReference type="AlphaFoldDB" id="A0AAW0Z3J9"/>
<dbReference type="GO" id="GO:0004451">
    <property type="term" value="F:isocitrate lyase activity"/>
    <property type="evidence" value="ECO:0007669"/>
    <property type="project" value="InterPro"/>
</dbReference>
<dbReference type="RefSeq" id="XP_066804966.1">
    <property type="nucleotide sequence ID" value="XM_066945043.1"/>
</dbReference>
<comment type="similarity">
    <text evidence="2">Belongs to the isocitrate lyase/PEP mutase superfamily. Isocitrate lyase family.</text>
</comment>
<keyword evidence="5" id="KW-0460">Magnesium</keyword>
<dbReference type="InterPro" id="IPR040442">
    <property type="entry name" value="Pyrv_kinase-like_dom_sf"/>
</dbReference>
<comment type="caution">
    <text evidence="7">The sequence shown here is derived from an EMBL/GenBank/DDBJ whole genome shotgun (WGS) entry which is preliminary data.</text>
</comment>